<keyword evidence="1" id="KW-0472">Membrane</keyword>
<dbReference type="InterPro" id="IPR008974">
    <property type="entry name" value="TRAF-like"/>
</dbReference>
<dbReference type="CDD" id="cd00121">
    <property type="entry name" value="MATH"/>
    <property type="match status" value="1"/>
</dbReference>
<dbReference type="SUPFAM" id="SSF49599">
    <property type="entry name" value="TRAF domain-like"/>
    <property type="match status" value="1"/>
</dbReference>
<feature type="transmembrane region" description="Helical" evidence="1">
    <location>
        <begin position="12"/>
        <end position="32"/>
    </location>
</feature>
<feature type="domain" description="MATH" evidence="3">
    <location>
        <begin position="58"/>
        <end position="184"/>
    </location>
</feature>
<dbReference type="PANTHER" id="PTHR24413">
    <property type="entry name" value="SPECKLE-TYPE POZ PROTEIN"/>
    <property type="match status" value="1"/>
</dbReference>
<sequence length="542" mass="62652">MEVISVSGLFSNYWYFILIFPVLYIILQFHKLNFTLAQILKKEKHLDVATRNDSNAKAYTFRWKVQKLSYCFLKEGKSIKSPTFTTDALDVTKWSLQLFPKDGNFVSVFLKREDFSGPETIGVKYQLAFLNTDGSILKYRDIWQTGFKRGECSIWPVCETREEVFELERKSFLPEDTLTIQCKLWKQQEKPVVSERLFARTIFEMHRSSFVCKIDNFSTFMPGEFATIKKMKDGLINFDLVLKETNDYKRNLHIGFRSFDDCIILFSIKASIIDSEGEKVNYENNEYFDGNSFQLSFSKNMLKEKRSLYLPNDVLSLYCECILSTVTASYECSSCGTPSSVIQEAVRNKNEINVGKEQLQLTPALVNDLKSMYNNAVLCDMELRTSTQSFPAHKAILSARSTVFRKMFSGDMKKKKSGYVDITDLEDETVLRMLTYMYTDCLGDLQMESASKLYTAADKYDITYLKRRCSSFLKDNVCPDTVCGVLVLADKYQDDDLKSDVHDYIMNHAKEVFDAQEWKHLMTTNLQLAADVMCRKVSQDKI</sequence>
<dbReference type="GO" id="GO:0030163">
    <property type="term" value="P:protein catabolic process"/>
    <property type="evidence" value="ECO:0007669"/>
    <property type="project" value="UniProtKB-ARBA"/>
</dbReference>
<dbReference type="InterPro" id="IPR002083">
    <property type="entry name" value="MATH/TRAF_dom"/>
</dbReference>
<reference evidence="5 6" key="1">
    <citation type="journal article" date="2019" name="Sci. Rep.">
        <title>Orb-weaving spider Araneus ventricosus genome elucidates the spidroin gene catalogue.</title>
        <authorList>
            <person name="Kono N."/>
            <person name="Nakamura H."/>
            <person name="Ohtoshi R."/>
            <person name="Moran D.A.P."/>
            <person name="Shinohara A."/>
            <person name="Yoshida Y."/>
            <person name="Fujiwara M."/>
            <person name="Mori M."/>
            <person name="Tomita M."/>
            <person name="Arakawa K."/>
        </authorList>
    </citation>
    <scope>NUCLEOTIDE SEQUENCE [LARGE SCALE GENOMIC DNA]</scope>
</reference>
<dbReference type="EMBL" id="BGPR01024574">
    <property type="protein sequence ID" value="GBN92758.1"/>
    <property type="molecule type" value="Genomic_DNA"/>
</dbReference>
<dbReference type="Gene3D" id="1.25.40.420">
    <property type="match status" value="1"/>
</dbReference>
<comment type="caution">
    <text evidence="5">The sequence shown here is derived from an EMBL/GenBank/DDBJ whole genome shotgun (WGS) entry which is preliminary data.</text>
</comment>
<dbReference type="AlphaFoldDB" id="A0A4Y2SXS5"/>
<proteinExistence type="predicted"/>
<dbReference type="Proteomes" id="UP000499080">
    <property type="component" value="Unassembled WGS sequence"/>
</dbReference>
<dbReference type="InterPro" id="IPR011333">
    <property type="entry name" value="SKP1/BTB/POZ_sf"/>
</dbReference>
<dbReference type="Pfam" id="PF22486">
    <property type="entry name" value="MATH_2"/>
    <property type="match status" value="1"/>
</dbReference>
<dbReference type="InterPro" id="IPR000210">
    <property type="entry name" value="BTB/POZ_dom"/>
</dbReference>
<dbReference type="Pfam" id="PF00651">
    <property type="entry name" value="BTB"/>
    <property type="match status" value="1"/>
</dbReference>
<dbReference type="SMART" id="SM00225">
    <property type="entry name" value="BTB"/>
    <property type="match status" value="1"/>
</dbReference>
<dbReference type="SUPFAM" id="SSF54695">
    <property type="entry name" value="POZ domain"/>
    <property type="match status" value="1"/>
</dbReference>
<dbReference type="PROSITE" id="PS50097">
    <property type="entry name" value="BTB"/>
    <property type="match status" value="1"/>
</dbReference>
<dbReference type="EMBL" id="BGPR01024574">
    <property type="protein sequence ID" value="GBN92761.1"/>
    <property type="molecule type" value="Genomic_DNA"/>
</dbReference>
<protein>
    <submittedName>
        <fullName evidence="5">Speckle-type POZ protein</fullName>
    </submittedName>
</protein>
<dbReference type="CDD" id="cd18186">
    <property type="entry name" value="BTB_POZ_ZBTB_KLHL-like"/>
    <property type="match status" value="1"/>
</dbReference>
<evidence type="ECO:0000256" key="1">
    <source>
        <dbReference type="SAM" id="Phobius"/>
    </source>
</evidence>
<dbReference type="Gene3D" id="3.30.710.10">
    <property type="entry name" value="Potassium Channel Kv1.1, Chain A"/>
    <property type="match status" value="1"/>
</dbReference>
<dbReference type="OrthoDB" id="6359816at2759"/>
<evidence type="ECO:0000313" key="5">
    <source>
        <dbReference type="EMBL" id="GBN92761.1"/>
    </source>
</evidence>
<keyword evidence="6" id="KW-1185">Reference proteome</keyword>
<organism evidence="5 6">
    <name type="scientific">Araneus ventricosus</name>
    <name type="common">Orbweaver spider</name>
    <name type="synonym">Epeira ventricosa</name>
    <dbReference type="NCBI Taxonomy" id="182803"/>
    <lineage>
        <taxon>Eukaryota</taxon>
        <taxon>Metazoa</taxon>
        <taxon>Ecdysozoa</taxon>
        <taxon>Arthropoda</taxon>
        <taxon>Chelicerata</taxon>
        <taxon>Arachnida</taxon>
        <taxon>Araneae</taxon>
        <taxon>Araneomorphae</taxon>
        <taxon>Entelegynae</taxon>
        <taxon>Araneoidea</taxon>
        <taxon>Araneidae</taxon>
        <taxon>Araneus</taxon>
    </lineage>
</organism>
<accession>A0A4Y2SXS5</accession>
<evidence type="ECO:0000259" key="2">
    <source>
        <dbReference type="PROSITE" id="PS50097"/>
    </source>
</evidence>
<evidence type="ECO:0000259" key="3">
    <source>
        <dbReference type="PROSITE" id="PS50144"/>
    </source>
</evidence>
<keyword evidence="1" id="KW-0812">Transmembrane</keyword>
<keyword evidence="1" id="KW-1133">Transmembrane helix</keyword>
<evidence type="ECO:0000313" key="4">
    <source>
        <dbReference type="EMBL" id="GBN92758.1"/>
    </source>
</evidence>
<dbReference type="PROSITE" id="PS50144">
    <property type="entry name" value="MATH"/>
    <property type="match status" value="1"/>
</dbReference>
<feature type="domain" description="BTB" evidence="2">
    <location>
        <begin position="379"/>
        <end position="440"/>
    </location>
</feature>
<name>A0A4Y2SXS5_ARAVE</name>
<evidence type="ECO:0000313" key="6">
    <source>
        <dbReference type="Proteomes" id="UP000499080"/>
    </source>
</evidence>
<dbReference type="Gene3D" id="2.60.210.10">
    <property type="entry name" value="Apoptosis, Tumor Necrosis Factor Receptor Associated Protein 2, Chain A"/>
    <property type="match status" value="1"/>
</dbReference>
<gene>
    <name evidence="5" type="primary">SPOP_25</name>
    <name evidence="4" type="synonym">SPOP_9</name>
    <name evidence="4" type="ORF">AVEN_223669_1</name>
    <name evidence="5" type="ORF">AVEN_223671_1</name>
</gene>